<dbReference type="InterPro" id="IPR001036">
    <property type="entry name" value="Acrflvin-R"/>
</dbReference>
<feature type="transmembrane region" description="Helical" evidence="1">
    <location>
        <begin position="433"/>
        <end position="454"/>
    </location>
</feature>
<dbReference type="Proteomes" id="UP001200430">
    <property type="component" value="Unassembled WGS sequence"/>
</dbReference>
<evidence type="ECO:0000256" key="1">
    <source>
        <dbReference type="SAM" id="Phobius"/>
    </source>
</evidence>
<proteinExistence type="predicted"/>
<dbReference type="Gene3D" id="3.30.2090.10">
    <property type="entry name" value="Multidrug efflux transporter AcrB TolC docking domain, DN and DC subdomains"/>
    <property type="match status" value="2"/>
</dbReference>
<feature type="transmembrane region" description="Helical" evidence="1">
    <location>
        <begin position="516"/>
        <end position="540"/>
    </location>
</feature>
<feature type="transmembrane region" description="Helical" evidence="1">
    <location>
        <begin position="332"/>
        <end position="353"/>
    </location>
</feature>
<dbReference type="SUPFAM" id="SSF82693">
    <property type="entry name" value="Multidrug efflux transporter AcrB pore domain, PN1, PN2, PC1 and PC2 subdomains"/>
    <property type="match status" value="2"/>
</dbReference>
<dbReference type="RefSeq" id="WP_236099016.1">
    <property type="nucleotide sequence ID" value="NZ_JAKGUD010000004.1"/>
</dbReference>
<feature type="transmembrane region" description="Helical" evidence="1">
    <location>
        <begin position="904"/>
        <end position="925"/>
    </location>
</feature>
<keyword evidence="3" id="KW-1185">Reference proteome</keyword>
<comment type="caution">
    <text evidence="2">The sequence shown here is derived from an EMBL/GenBank/DDBJ whole genome shotgun (WGS) entry which is preliminary data.</text>
</comment>
<organism evidence="2 3">
    <name type="scientific">Dethiosulfovibrio marinus</name>
    <dbReference type="NCBI Taxonomy" id="133532"/>
    <lineage>
        <taxon>Bacteria</taxon>
        <taxon>Thermotogati</taxon>
        <taxon>Synergistota</taxon>
        <taxon>Synergistia</taxon>
        <taxon>Synergistales</taxon>
        <taxon>Dethiosulfovibrionaceae</taxon>
        <taxon>Dethiosulfovibrio</taxon>
    </lineage>
</organism>
<gene>
    <name evidence="2" type="ORF">L2W38_05485</name>
</gene>
<dbReference type="Gene3D" id="3.30.70.1430">
    <property type="entry name" value="Multidrug efflux transporter AcrB pore domain"/>
    <property type="match status" value="2"/>
</dbReference>
<reference evidence="2 3" key="1">
    <citation type="submission" date="2022-01" db="EMBL/GenBank/DDBJ databases">
        <title>Dethiosulfovibrio faecalis sp. nov., a novel proteolytic, non-sulfur-reducing bacterium isolated from a marine aquaculture solid waste bioreactor.</title>
        <authorList>
            <person name="Grabowski S."/>
            <person name="Apolinario E."/>
            <person name="Schneider N."/>
            <person name="Marshall C.W."/>
            <person name="Sowers K.R."/>
        </authorList>
    </citation>
    <scope>NUCLEOTIDE SEQUENCE [LARGE SCALE GENOMIC DNA]</scope>
    <source>
        <strain evidence="2 3">DSM 12537</strain>
    </source>
</reference>
<keyword evidence="1" id="KW-0812">Transmembrane</keyword>
<keyword evidence="1" id="KW-1133">Transmembrane helix</keyword>
<dbReference type="EMBL" id="JAKGUD010000004">
    <property type="protein sequence ID" value="MCF4142259.1"/>
    <property type="molecule type" value="Genomic_DNA"/>
</dbReference>
<evidence type="ECO:0000313" key="3">
    <source>
        <dbReference type="Proteomes" id="UP001200430"/>
    </source>
</evidence>
<feature type="transmembrane region" description="Helical" evidence="1">
    <location>
        <begin position="360"/>
        <end position="380"/>
    </location>
</feature>
<name>A0ABS9EM29_9BACT</name>
<evidence type="ECO:0000313" key="2">
    <source>
        <dbReference type="EMBL" id="MCF4142259.1"/>
    </source>
</evidence>
<dbReference type="SUPFAM" id="SSF82714">
    <property type="entry name" value="Multidrug efflux transporter AcrB TolC docking domain, DN and DC subdomains"/>
    <property type="match status" value="2"/>
</dbReference>
<accession>A0ABS9EM29</accession>
<feature type="transmembrane region" description="Helical" evidence="1">
    <location>
        <begin position="855"/>
        <end position="871"/>
    </location>
</feature>
<feature type="transmembrane region" description="Helical" evidence="1">
    <location>
        <begin position="12"/>
        <end position="31"/>
    </location>
</feature>
<feature type="transmembrane region" description="Helical" evidence="1">
    <location>
        <begin position="466"/>
        <end position="490"/>
    </location>
</feature>
<feature type="transmembrane region" description="Helical" evidence="1">
    <location>
        <begin position="392"/>
        <end position="412"/>
    </location>
</feature>
<dbReference type="Gene3D" id="3.30.70.1320">
    <property type="entry name" value="Multidrug efflux transporter AcrB pore domain like"/>
    <property type="match status" value="1"/>
</dbReference>
<dbReference type="Pfam" id="PF00873">
    <property type="entry name" value="ACR_tran"/>
    <property type="match status" value="1"/>
</dbReference>
<keyword evidence="1" id="KW-0472">Membrane</keyword>
<dbReference type="PANTHER" id="PTHR32063">
    <property type="match status" value="1"/>
</dbReference>
<dbReference type="Gene3D" id="1.20.1640.10">
    <property type="entry name" value="Multidrug efflux transporter AcrB transmembrane domain"/>
    <property type="match status" value="2"/>
</dbReference>
<feature type="transmembrane region" description="Helical" evidence="1">
    <location>
        <begin position="975"/>
        <end position="1002"/>
    </location>
</feature>
<protein>
    <submittedName>
        <fullName evidence="2">Efflux RND transporter permease subunit</fullName>
    </submittedName>
</protein>
<sequence>MSNPASFALRKRTFMAVITVMIVAAGIIAYGKLGRLEDPTFTIKTALVVTPYPGASPSEVEEEVTDVVEEAVQSMGQVKEVRSTSQEGLSLVYVDMQDDYRSHELPQIWDELRKKVSDVRGQLPPGAGPSIVNDDFGDVYGVFFALTGKGYTMKQLEDYAKDLKKELLLCDDVAKVSIWGTREERIYVEFKRSRLAELGIPPASIYATLSGQNLVETAGNVEMDGEYVRISPTGAFPDESAIGDLLIGGMKGLVRLGDVATVTRGYQDPPERIMEFDGKPAIGIGISTVSGGNVITMGNSIRETLAEIESNRPLGMELSPVYYQSDIVTESVSVFITNLAEAVGIVIAVLMVFMGWQSGLLIGFILLLTILATFLGMFLLDIDLQKISLGALILALGMLVDNAIVVADGILVKVEKGETREQAAVDVVRDTQWPLLGATFVAILAFTAIGFAPGNIGEFCHSLFEVMALSLSISWILAVTVTPLLCVWFLKIPKETTDPYDRPLYRFYRRALQSCLAHRWITIGAVLAMLIVALIGFGAVPQTFFPDSTQKRFYVNYWKPQGSHIDETYRDTSSIGDFVSELEGVESVASFVGEGTLRFVLSYNYESPNGSYGQLLVQVDDVSRIDGLIDHIEEHIYENYPDAESHCTKLPNGPGLEYKVGVRFRGPDVEVLKELADRALEVMRENPNVADLRTDWRQPVHVLRPIFSESKARQAGVSRNNLHQALQWTYGGSRVGIYREGDDLIPIVSRPPEEERTSVGSLGDVQVWSDGAMAFVPLSKVADGEELIWEDPLIKRHDRQRAISVECNPAIGLAETLRRQVLPGIEAIELPPGYSMEWIGEYEDSLEAQEPLQKTFPICLVAMFVTVVWLFNSLKRPIVIFLTVPLSIIGVVGGMLLFGVPFGFMSILGFLGLSGMLIKNAIVLIDELDLQLKGGKEPYHAVVDSAVSRLRPVAMAAATTILGMAPLLFDPMYSGMSITIMGGLFVGTFLTLIVVPVLYSVFHGVKESS</sequence>
<dbReference type="SUPFAM" id="SSF82866">
    <property type="entry name" value="Multidrug efflux transporter AcrB transmembrane domain"/>
    <property type="match status" value="2"/>
</dbReference>
<dbReference type="InterPro" id="IPR027463">
    <property type="entry name" value="AcrB_DN_DC_subdom"/>
</dbReference>
<dbReference type="PRINTS" id="PR00702">
    <property type="entry name" value="ACRIFLAVINRP"/>
</dbReference>
<dbReference type="Gene3D" id="3.30.70.1440">
    <property type="entry name" value="Multidrug efflux transporter AcrB pore domain"/>
    <property type="match status" value="1"/>
</dbReference>
<dbReference type="PANTHER" id="PTHR32063:SF18">
    <property type="entry name" value="CATION EFFLUX SYSTEM PROTEIN"/>
    <property type="match status" value="1"/>
</dbReference>
<feature type="transmembrane region" description="Helical" evidence="1">
    <location>
        <begin position="878"/>
        <end position="898"/>
    </location>
</feature>
<feature type="transmembrane region" description="Helical" evidence="1">
    <location>
        <begin position="946"/>
        <end position="969"/>
    </location>
</feature>